<evidence type="ECO:0000313" key="2">
    <source>
        <dbReference type="Proteomes" id="UP000326924"/>
    </source>
</evidence>
<evidence type="ECO:0000313" key="1">
    <source>
        <dbReference type="EMBL" id="KAA8912087.1"/>
    </source>
</evidence>
<accession>A0A5J5F5T6</accession>
<dbReference type="Proteomes" id="UP000326924">
    <property type="component" value="Unassembled WGS sequence"/>
</dbReference>
<gene>
    <name evidence="1" type="ORF">FN846DRAFT_903818</name>
</gene>
<proteinExistence type="predicted"/>
<sequence length="216" mass="24426">MSEQHYKNDDRRPSTQPVPDWLLDFCPCTTGTKTTTKGETGFKEATWPSCMEDFSNREPSPSGSALLDLYISLGPCVFWPTLLDTHPNRSGFKPGTAECARQRSFSPLLRGQTYPGTGNAELAQVIDAVDLRGIWERSPRDAKTARAFQFNPESLEFRPEAFNTLEHLSSAVEEACRARSKAPRGWEEWRNAEIRFVAALKKRSRYLVALREPREG</sequence>
<keyword evidence="2" id="KW-1185">Reference proteome</keyword>
<protein>
    <submittedName>
        <fullName evidence="1">Uncharacterized protein</fullName>
    </submittedName>
</protein>
<dbReference type="InParanoid" id="A0A5J5F5T6"/>
<dbReference type="EMBL" id="VXIS01000028">
    <property type="protein sequence ID" value="KAA8912087.1"/>
    <property type="molecule type" value="Genomic_DNA"/>
</dbReference>
<comment type="caution">
    <text evidence="1">The sequence shown here is derived from an EMBL/GenBank/DDBJ whole genome shotgun (WGS) entry which is preliminary data.</text>
</comment>
<organism evidence="1 2">
    <name type="scientific">Sphaerosporella brunnea</name>
    <dbReference type="NCBI Taxonomy" id="1250544"/>
    <lineage>
        <taxon>Eukaryota</taxon>
        <taxon>Fungi</taxon>
        <taxon>Dikarya</taxon>
        <taxon>Ascomycota</taxon>
        <taxon>Pezizomycotina</taxon>
        <taxon>Pezizomycetes</taxon>
        <taxon>Pezizales</taxon>
        <taxon>Pyronemataceae</taxon>
        <taxon>Sphaerosporella</taxon>
    </lineage>
</organism>
<name>A0A5J5F5T6_9PEZI</name>
<reference evidence="1 2" key="1">
    <citation type="submission" date="2019-09" db="EMBL/GenBank/DDBJ databases">
        <title>Draft genome of the ectomycorrhizal ascomycete Sphaerosporella brunnea.</title>
        <authorList>
            <consortium name="DOE Joint Genome Institute"/>
            <person name="Benucci G.M."/>
            <person name="Marozzi G."/>
            <person name="Antonielli L."/>
            <person name="Sanchez S."/>
            <person name="Marco P."/>
            <person name="Wang X."/>
            <person name="Falini L.B."/>
            <person name="Barry K."/>
            <person name="Haridas S."/>
            <person name="Lipzen A."/>
            <person name="Labutti K."/>
            <person name="Grigoriev I.V."/>
            <person name="Murat C."/>
            <person name="Martin F."/>
            <person name="Albertini E."/>
            <person name="Donnini D."/>
            <person name="Bonito G."/>
        </authorList>
    </citation>
    <scope>NUCLEOTIDE SEQUENCE [LARGE SCALE GENOMIC DNA]</scope>
    <source>
        <strain evidence="1 2">Sb_GMNB300</strain>
    </source>
</reference>
<dbReference type="AlphaFoldDB" id="A0A5J5F5T6"/>